<dbReference type="EMBL" id="NRSZ01000318">
    <property type="protein sequence ID" value="PNY27985.1"/>
    <property type="molecule type" value="Genomic_DNA"/>
</dbReference>
<dbReference type="Proteomes" id="UP000236621">
    <property type="component" value="Unassembled WGS sequence"/>
</dbReference>
<evidence type="ECO:0000313" key="1">
    <source>
        <dbReference type="EMBL" id="PNY27985.1"/>
    </source>
</evidence>
<organism evidence="1 2">
    <name type="scientific">Tolypocladium capitatum</name>
    <dbReference type="NCBI Taxonomy" id="45235"/>
    <lineage>
        <taxon>Eukaryota</taxon>
        <taxon>Fungi</taxon>
        <taxon>Dikarya</taxon>
        <taxon>Ascomycota</taxon>
        <taxon>Pezizomycotina</taxon>
        <taxon>Sordariomycetes</taxon>
        <taxon>Hypocreomycetidae</taxon>
        <taxon>Hypocreales</taxon>
        <taxon>Ophiocordycipitaceae</taxon>
        <taxon>Tolypocladium</taxon>
    </lineage>
</organism>
<reference evidence="1 2" key="1">
    <citation type="submission" date="2017-08" db="EMBL/GenBank/DDBJ databases">
        <title>Harnessing the power of phylogenomics to disentangle the directionality and signatures of interkingdom host jumping in the parasitic fungal genus Tolypocladium.</title>
        <authorList>
            <person name="Quandt C.A."/>
            <person name="Patterson W."/>
            <person name="Spatafora J.W."/>
        </authorList>
    </citation>
    <scope>NUCLEOTIDE SEQUENCE [LARGE SCALE GENOMIC DNA]</scope>
    <source>
        <strain evidence="1 2">CBS 113982</strain>
    </source>
</reference>
<name>A0A2K3QKC3_9HYPO</name>
<dbReference type="AlphaFoldDB" id="A0A2K3QKC3"/>
<comment type="caution">
    <text evidence="1">The sequence shown here is derived from an EMBL/GenBank/DDBJ whole genome shotgun (WGS) entry which is preliminary data.</text>
</comment>
<accession>A0A2K3QKC3</accession>
<sequence>MCSREAQEVGDRGQMQLRRASRWKVRLWLAWVAATACSVTGRTCVGRRNSAGVVNEGRGQMSGAIAASSSLVGGVVGRRRRWSASLVGVASGRHSPVRGGGRDVTMQAQPQAYPRKRAWLTEAPAMGLKRSAGEGVDEVSLACGADEFLTLGGVALPGYRRPVQ</sequence>
<proteinExistence type="predicted"/>
<protein>
    <submittedName>
        <fullName evidence="1">Uncharacterized protein</fullName>
    </submittedName>
</protein>
<evidence type="ECO:0000313" key="2">
    <source>
        <dbReference type="Proteomes" id="UP000236621"/>
    </source>
</evidence>
<gene>
    <name evidence="1" type="ORF">TCAP_02083</name>
</gene>
<keyword evidence="2" id="KW-1185">Reference proteome</keyword>